<dbReference type="EMBL" id="ML213605">
    <property type="protein sequence ID" value="TFK38017.1"/>
    <property type="molecule type" value="Genomic_DNA"/>
</dbReference>
<evidence type="ECO:0000259" key="1">
    <source>
        <dbReference type="Pfam" id="PF12770"/>
    </source>
</evidence>
<evidence type="ECO:0000313" key="3">
    <source>
        <dbReference type="Proteomes" id="UP000308652"/>
    </source>
</evidence>
<dbReference type="Pfam" id="PF12770">
    <property type="entry name" value="CHAT"/>
    <property type="match status" value="1"/>
</dbReference>
<keyword evidence="3" id="KW-1185">Reference proteome</keyword>
<dbReference type="Gene3D" id="1.25.40.10">
    <property type="entry name" value="Tetratricopeptide repeat domain"/>
    <property type="match status" value="1"/>
</dbReference>
<dbReference type="Proteomes" id="UP000308652">
    <property type="component" value="Unassembled WGS sequence"/>
</dbReference>
<reference evidence="2 3" key="1">
    <citation type="journal article" date="2019" name="Nat. Ecol. Evol.">
        <title>Megaphylogeny resolves global patterns of mushroom evolution.</title>
        <authorList>
            <person name="Varga T."/>
            <person name="Krizsan K."/>
            <person name="Foldi C."/>
            <person name="Dima B."/>
            <person name="Sanchez-Garcia M."/>
            <person name="Sanchez-Ramirez S."/>
            <person name="Szollosi G.J."/>
            <person name="Szarkandi J.G."/>
            <person name="Papp V."/>
            <person name="Albert L."/>
            <person name="Andreopoulos W."/>
            <person name="Angelini C."/>
            <person name="Antonin V."/>
            <person name="Barry K.W."/>
            <person name="Bougher N.L."/>
            <person name="Buchanan P."/>
            <person name="Buyck B."/>
            <person name="Bense V."/>
            <person name="Catcheside P."/>
            <person name="Chovatia M."/>
            <person name="Cooper J."/>
            <person name="Damon W."/>
            <person name="Desjardin D."/>
            <person name="Finy P."/>
            <person name="Geml J."/>
            <person name="Haridas S."/>
            <person name="Hughes K."/>
            <person name="Justo A."/>
            <person name="Karasinski D."/>
            <person name="Kautmanova I."/>
            <person name="Kiss B."/>
            <person name="Kocsube S."/>
            <person name="Kotiranta H."/>
            <person name="LaButti K.M."/>
            <person name="Lechner B.E."/>
            <person name="Liimatainen K."/>
            <person name="Lipzen A."/>
            <person name="Lukacs Z."/>
            <person name="Mihaltcheva S."/>
            <person name="Morgado L.N."/>
            <person name="Niskanen T."/>
            <person name="Noordeloos M.E."/>
            <person name="Ohm R.A."/>
            <person name="Ortiz-Santana B."/>
            <person name="Ovrebo C."/>
            <person name="Racz N."/>
            <person name="Riley R."/>
            <person name="Savchenko A."/>
            <person name="Shiryaev A."/>
            <person name="Soop K."/>
            <person name="Spirin V."/>
            <person name="Szebenyi C."/>
            <person name="Tomsovsky M."/>
            <person name="Tulloss R.E."/>
            <person name="Uehling J."/>
            <person name="Grigoriev I.V."/>
            <person name="Vagvolgyi C."/>
            <person name="Papp T."/>
            <person name="Martin F.M."/>
            <person name="Miettinen O."/>
            <person name="Hibbett D.S."/>
            <person name="Nagy L.G."/>
        </authorList>
    </citation>
    <scope>NUCLEOTIDE SEQUENCE [LARGE SCALE GENOMIC DNA]</scope>
    <source>
        <strain evidence="2 3">CBS 166.37</strain>
    </source>
</reference>
<proteinExistence type="predicted"/>
<protein>
    <submittedName>
        <fullName evidence="2">CHAT domain-containing protein</fullName>
    </submittedName>
</protein>
<accession>A0A5C3LZL9</accession>
<dbReference type="InterPro" id="IPR011990">
    <property type="entry name" value="TPR-like_helical_dom_sf"/>
</dbReference>
<sequence>MLTREVEVEPDVIERLKNILQSVDTNNSVIAPGEFTESEDFVDTLRPEAANIILKFAGTYPHSELPELYSCLSEREVQLVSSRNTETRVSAIKNAIGLGAAAIKFMSSDYPKRGVVINVFARAVRARYRFTQDDADLDKMIYYFRKAVETEAEDEEFRPYHIDDLGKALWERFVKTSSVDDFEESRDRFKAAAAFTHHDKPLFTSHLGKVMNDRAVLLGNRDESLLDECLQIHFEAVTLVDDKFHGSIDALYQNLAETYCERYIVSTDDPISSLDENVVNRIIELDRLSTFISELAGIYNSRFSRLGHQEDADRGVKLLESIRTKNSSDPSVLAKLGEVTQKRAISIDSQVVLTQAVDLFEAAVSATAEDDPHITTRLQQHSLALFARFEMKGAIEDVKKSISLLWKALESAVTRPEQQSNFFRCLSGQLLSCYEVTENKDDLDTAVVCIESALEMAGSDIDRALCLRGHGKILFQKYAVDRVITNIDDAVRAYEEAIEILKKSGNASVDISWCYNDLGNALNRKFVITGSPDEACKSISSFEEAISRNEINPTPNYRRDKTMYLIGLGNAHLIQYERWNQTGSLDAAISCYKDAVDATDDSDSMLATRTGSLCWALQLKYDITNDRKFLDSSENYLTAALDRPTPFSGRQIAFLHNRAGSGYLRLFLESDSKDTTYLDKASGSFRVAMNASPLDSDHGSPPTTNFIRTLMFKCDNSMSSTDMIAVAVQLLPLLNIMKDRKFGSEDSRFIFLSIGDLLLRIYMADKAAPMAKQIGDVALKCFGFVYNQIETQATFRIHAGLRAAILYYELYGGNTTPPAQTLVGVTALLPEAILLGPSRLEQLRLVKQFSPVPSRTLAYTLSAGQSAAVALLWFERGRCIIWDRVINQKTDIDDLKQSHEDLAVRYETLRDKLSQNTVSHTVLAERSSFMVQNFQNWALEYNQTVDLIRQKEGFKNFLLLSDNILDLQNYATEGPIVVVNVTTHRSDAVIIASSGVTSLSLPLFTENAYLSNAAVLLAIRAGSYDDDDASSRFEEVLKWLWDAVACPILDQMGYTERASNRDTPPRIWWMTSACMNYLPIHAAGDHKRALATGEPCSVMDRVICSYIPTLKALDFVRQAAVRLQNSTDVAFSAPALLVQMPTTPNKSALQNAEREVSAVADTLEIKMSVNILTCPKRRDVLVAMRDSRMVHFVCHGLANQEDPSLSQLQLQDWRSSPLDVRTLMRASMPKCEFVYLSACDTALNKVASLREEALHLSSAFHMAGIPYTIGTLWNIDDSIAADIATLFYSNLADISRAETQTGDRLEFKYSAQALHTSIMEVREQGTESFLWAAYAHYGA</sequence>
<organism evidence="2 3">
    <name type="scientific">Crucibulum laeve</name>
    <dbReference type="NCBI Taxonomy" id="68775"/>
    <lineage>
        <taxon>Eukaryota</taxon>
        <taxon>Fungi</taxon>
        <taxon>Dikarya</taxon>
        <taxon>Basidiomycota</taxon>
        <taxon>Agaricomycotina</taxon>
        <taxon>Agaricomycetes</taxon>
        <taxon>Agaricomycetidae</taxon>
        <taxon>Agaricales</taxon>
        <taxon>Agaricineae</taxon>
        <taxon>Nidulariaceae</taxon>
        <taxon>Crucibulum</taxon>
    </lineage>
</organism>
<feature type="domain" description="CHAT" evidence="1">
    <location>
        <begin position="1035"/>
        <end position="1338"/>
    </location>
</feature>
<evidence type="ECO:0000313" key="2">
    <source>
        <dbReference type="EMBL" id="TFK38017.1"/>
    </source>
</evidence>
<name>A0A5C3LZL9_9AGAR</name>
<dbReference type="SUPFAM" id="SSF48452">
    <property type="entry name" value="TPR-like"/>
    <property type="match status" value="1"/>
</dbReference>
<dbReference type="InterPro" id="IPR024983">
    <property type="entry name" value="CHAT_dom"/>
</dbReference>
<dbReference type="OrthoDB" id="9991317at2759"/>
<gene>
    <name evidence="2" type="ORF">BDQ12DRAFT_735933</name>
</gene>
<dbReference type="STRING" id="68775.A0A5C3LZL9"/>